<dbReference type="EMBL" id="JAHIBW010000016">
    <property type="protein sequence ID" value="KAG7303763.1"/>
    <property type="molecule type" value="Genomic_DNA"/>
</dbReference>
<keyword evidence="3 8" id="KW-0812">Transmembrane</keyword>
<evidence type="ECO:0000256" key="6">
    <source>
        <dbReference type="ARBA" id="ARBA00023136"/>
    </source>
</evidence>
<keyword evidence="7 8" id="KW-0407">Ion channel</keyword>
<evidence type="ECO:0000256" key="5">
    <source>
        <dbReference type="ARBA" id="ARBA00023065"/>
    </source>
</evidence>
<dbReference type="PANTHER" id="PTHR11003">
    <property type="entry name" value="POTASSIUM CHANNEL, SUBFAMILY K"/>
    <property type="match status" value="1"/>
</dbReference>
<dbReference type="InterPro" id="IPR013099">
    <property type="entry name" value="K_chnl_dom"/>
</dbReference>
<evidence type="ECO:0000313" key="11">
    <source>
        <dbReference type="EMBL" id="KAG7303763.1"/>
    </source>
</evidence>
<feature type="transmembrane region" description="Helical" evidence="9">
    <location>
        <begin position="47"/>
        <end position="70"/>
    </location>
</feature>
<name>A0ABQ7QEW5_PLUXY</name>
<feature type="transmembrane region" description="Helical" evidence="9">
    <location>
        <begin position="257"/>
        <end position="278"/>
    </location>
</feature>
<evidence type="ECO:0000256" key="9">
    <source>
        <dbReference type="SAM" id="Phobius"/>
    </source>
</evidence>
<dbReference type="PRINTS" id="PR01333">
    <property type="entry name" value="2POREKCHANEL"/>
</dbReference>
<feature type="domain" description="Potassium channel" evidence="10">
    <location>
        <begin position="266"/>
        <end position="344"/>
    </location>
</feature>
<dbReference type="PANTHER" id="PTHR11003:SF325">
    <property type="entry name" value="POTASSIUM CHANNEL DOMAIN-CONTAINING PROTEIN"/>
    <property type="match status" value="1"/>
</dbReference>
<evidence type="ECO:0000256" key="2">
    <source>
        <dbReference type="ARBA" id="ARBA00022448"/>
    </source>
</evidence>
<gene>
    <name evidence="11" type="ORF">JYU34_012337</name>
</gene>
<feature type="domain" description="Potassium channel" evidence="10">
    <location>
        <begin position="155"/>
        <end position="210"/>
    </location>
</feature>
<evidence type="ECO:0000256" key="3">
    <source>
        <dbReference type="ARBA" id="ARBA00022692"/>
    </source>
</evidence>
<keyword evidence="5 8" id="KW-0406">Ion transport</keyword>
<comment type="similarity">
    <text evidence="8">Belongs to the two pore domain potassium channel (TC 1.A.1.8) family.</text>
</comment>
<dbReference type="Gene3D" id="1.10.287.70">
    <property type="match status" value="1"/>
</dbReference>
<evidence type="ECO:0000313" key="12">
    <source>
        <dbReference type="Proteomes" id="UP000823941"/>
    </source>
</evidence>
<feature type="transmembrane region" description="Helical" evidence="9">
    <location>
        <begin position="290"/>
        <end position="307"/>
    </location>
</feature>
<comment type="subcellular location">
    <subcellularLocation>
        <location evidence="1">Membrane</location>
        <topology evidence="1">Multi-pass membrane protein</topology>
    </subcellularLocation>
</comment>
<evidence type="ECO:0000256" key="4">
    <source>
        <dbReference type="ARBA" id="ARBA00022989"/>
    </source>
</evidence>
<comment type="caution">
    <text evidence="11">The sequence shown here is derived from an EMBL/GenBank/DDBJ whole genome shotgun (WGS) entry which is preliminary data.</text>
</comment>
<sequence>MLEDAAGVSGPGGRCHGGTRERCGFTGPEPGGAVFCCRAHRRRASPLTCLAICFLVLSYNLLGGFLFLALEGNPGPEETAVAAVKPNLSQAQGAGRELRTRTVERLWAITEDLNILYKENWTKLAAKELMDFQKVLMKSMGGGGGERGARGDDYHWTFSTSFLYALTLITTIGHGDVAPRSAAGRAVAVLYSCVGVPLVLLYLSALGGALARRARLLYARARPPRRPPAPAQEKTTPFQAALNLATLPRAPCPAPRAVPAPLSVLLLALYVALGALVFRETEHWSLLDGAYFAFSALATIGLGELRPGRRAASPAAEDVAIGVCCLYILVGIVVVAMCFNLIQEDLGGALRGAALCAGGRVREAPPPAKEELVAMSVVS</sequence>
<organism evidence="11 12">
    <name type="scientific">Plutella xylostella</name>
    <name type="common">Diamondback moth</name>
    <name type="synonym">Plutella maculipennis</name>
    <dbReference type="NCBI Taxonomy" id="51655"/>
    <lineage>
        <taxon>Eukaryota</taxon>
        <taxon>Metazoa</taxon>
        <taxon>Ecdysozoa</taxon>
        <taxon>Arthropoda</taxon>
        <taxon>Hexapoda</taxon>
        <taxon>Insecta</taxon>
        <taxon>Pterygota</taxon>
        <taxon>Neoptera</taxon>
        <taxon>Endopterygota</taxon>
        <taxon>Lepidoptera</taxon>
        <taxon>Glossata</taxon>
        <taxon>Ditrysia</taxon>
        <taxon>Yponomeutoidea</taxon>
        <taxon>Plutellidae</taxon>
        <taxon>Plutella</taxon>
    </lineage>
</organism>
<dbReference type="InterPro" id="IPR003280">
    <property type="entry name" value="2pore_dom_K_chnl"/>
</dbReference>
<feature type="transmembrane region" description="Helical" evidence="9">
    <location>
        <begin position="319"/>
        <end position="342"/>
    </location>
</feature>
<evidence type="ECO:0000256" key="1">
    <source>
        <dbReference type="ARBA" id="ARBA00004141"/>
    </source>
</evidence>
<dbReference type="SUPFAM" id="SSF81324">
    <property type="entry name" value="Voltage-gated potassium channels"/>
    <property type="match status" value="2"/>
</dbReference>
<reference evidence="11 12" key="1">
    <citation type="submission" date="2021-06" db="EMBL/GenBank/DDBJ databases">
        <title>A haploid diamondback moth (Plutella xylostella L.) genome assembly resolves 31 chromosomes and identifies a diamide resistance mutation.</title>
        <authorList>
            <person name="Ward C.M."/>
            <person name="Perry K.D."/>
            <person name="Baker G."/>
            <person name="Powis K."/>
            <person name="Heckel D.G."/>
            <person name="Baxter S.W."/>
        </authorList>
    </citation>
    <scope>NUCLEOTIDE SEQUENCE [LARGE SCALE GENOMIC DNA]</scope>
    <source>
        <strain evidence="11 12">LV</strain>
        <tissue evidence="11">Single pupa</tissue>
    </source>
</reference>
<dbReference type="Pfam" id="PF07885">
    <property type="entry name" value="Ion_trans_2"/>
    <property type="match status" value="2"/>
</dbReference>
<keyword evidence="2 8" id="KW-0813">Transport</keyword>
<keyword evidence="12" id="KW-1185">Reference proteome</keyword>
<evidence type="ECO:0000256" key="7">
    <source>
        <dbReference type="ARBA" id="ARBA00023303"/>
    </source>
</evidence>
<evidence type="ECO:0000256" key="8">
    <source>
        <dbReference type="RuleBase" id="RU003857"/>
    </source>
</evidence>
<protein>
    <recommendedName>
        <fullName evidence="10">Potassium channel domain-containing protein</fullName>
    </recommendedName>
</protein>
<accession>A0ABQ7QEW5</accession>
<keyword evidence="4 9" id="KW-1133">Transmembrane helix</keyword>
<keyword evidence="6 9" id="KW-0472">Membrane</keyword>
<proteinExistence type="inferred from homology"/>
<evidence type="ECO:0000259" key="10">
    <source>
        <dbReference type="Pfam" id="PF07885"/>
    </source>
</evidence>
<feature type="transmembrane region" description="Helical" evidence="9">
    <location>
        <begin position="189"/>
        <end position="211"/>
    </location>
</feature>
<dbReference type="Proteomes" id="UP000823941">
    <property type="component" value="Chromosome 16"/>
</dbReference>